<dbReference type="OrthoDB" id="8122757at2759"/>
<feature type="region of interest" description="Disordered" evidence="1">
    <location>
        <begin position="98"/>
        <end position="120"/>
    </location>
</feature>
<evidence type="ECO:0000313" key="4">
    <source>
        <dbReference type="Proteomes" id="UP000786811"/>
    </source>
</evidence>
<gene>
    <name evidence="3" type="primary">CcBV_28.4</name>
    <name evidence="2" type="ORF">HICCMSTLAB_LOCUS6152</name>
</gene>
<dbReference type="EMBL" id="CAJNRD030001120">
    <property type="protein sequence ID" value="CAG5092466.1"/>
    <property type="molecule type" value="Genomic_DNA"/>
</dbReference>
<dbReference type="AlphaFoldDB" id="S6D2X9"/>
<organism evidence="3">
    <name type="scientific">Cotesia congregata</name>
    <name type="common">Parasitoid wasp</name>
    <name type="synonym">Apanteles congregatus</name>
    <dbReference type="NCBI Taxonomy" id="51543"/>
    <lineage>
        <taxon>Eukaryota</taxon>
        <taxon>Metazoa</taxon>
        <taxon>Ecdysozoa</taxon>
        <taxon>Arthropoda</taxon>
        <taxon>Hexapoda</taxon>
        <taxon>Insecta</taxon>
        <taxon>Pterygota</taxon>
        <taxon>Neoptera</taxon>
        <taxon>Endopterygota</taxon>
        <taxon>Hymenoptera</taxon>
        <taxon>Apocrita</taxon>
        <taxon>Ichneumonoidea</taxon>
        <taxon>Braconidae</taxon>
        <taxon>Microgastrinae</taxon>
        <taxon>Cotesia</taxon>
    </lineage>
</organism>
<evidence type="ECO:0000313" key="2">
    <source>
        <dbReference type="EMBL" id="CAG5092466.1"/>
    </source>
</evidence>
<feature type="region of interest" description="Disordered" evidence="1">
    <location>
        <begin position="27"/>
        <end position="60"/>
    </location>
</feature>
<accession>S6D2X9</accession>
<dbReference type="Proteomes" id="UP000786811">
    <property type="component" value="Unassembled WGS sequence"/>
</dbReference>
<name>S6D2X9_COTCN</name>
<feature type="compositionally biased region" description="Basic and acidic residues" evidence="1">
    <location>
        <begin position="27"/>
        <end position="49"/>
    </location>
</feature>
<reference evidence="3" key="1">
    <citation type="journal article" date="2013" name="Philos. Trans. R. Soc. Lond., B, Biol. Sci.">
        <title>Functional endogenous viral elements in the genome of the parasitoid wasp Cotesia congregata: insights into the evolutionary dynamics of bracoviruses.</title>
        <authorList>
            <person name="Bezier A."/>
            <person name="Louis F."/>
            <person name="Jancek S."/>
            <person name="Periquet G."/>
            <person name="Theze J."/>
            <person name="Gyapay G."/>
            <person name="Musset K."/>
            <person name="Lesobre J."/>
            <person name="Lenoble P."/>
            <person name="Dupuy C."/>
            <person name="Gundersen-Rindal D."/>
            <person name="Herniou E.A.Drezen.J.M."/>
        </authorList>
    </citation>
    <scope>NUCLEOTIDE SEQUENCE</scope>
</reference>
<reference evidence="2" key="2">
    <citation type="submission" date="2021-04" db="EMBL/GenBank/DDBJ databases">
        <authorList>
            <person name="Chebbi M.A.C M."/>
        </authorList>
    </citation>
    <scope>NUCLEOTIDE SEQUENCE</scope>
</reference>
<evidence type="ECO:0000313" key="3">
    <source>
        <dbReference type="EMBL" id="CCQ71206.1"/>
    </source>
</evidence>
<dbReference type="EMBL" id="HF586473">
    <property type="protein sequence ID" value="CCQ71206.1"/>
    <property type="molecule type" value="Genomic_DNA"/>
</dbReference>
<keyword evidence="4" id="KW-1185">Reference proteome</keyword>
<feature type="compositionally biased region" description="Low complexity" evidence="1">
    <location>
        <begin position="104"/>
        <end position="120"/>
    </location>
</feature>
<protein>
    <submittedName>
        <fullName evidence="2">Cc_single_28.4</fullName>
    </submittedName>
</protein>
<evidence type="ECO:0000256" key="1">
    <source>
        <dbReference type="SAM" id="MobiDB-lite"/>
    </source>
</evidence>
<sequence>MDRVADKFSEIKKIVRKKIDGITVKKESISKSTKRPDGKRKLEDSEFKDSAQASTSSTSTLKHFLRQKVFKSENPGNKAEDSNTKTVEKVSIFAHLKMSDRSDSSTSGGTDITSVSEASN</sequence>
<proteinExistence type="predicted"/>